<comment type="subcellular location">
    <subcellularLocation>
        <location evidence="1 9">Cell membrane</location>
        <topology evidence="1 9">Multi-pass membrane protein</topology>
    </subcellularLocation>
</comment>
<dbReference type="RefSeq" id="WP_188848912.1">
    <property type="nucleotide sequence ID" value="NZ_BMJJ01000001.1"/>
</dbReference>
<dbReference type="Pfam" id="PF03186">
    <property type="entry name" value="CobD_Cbib"/>
    <property type="match status" value="1"/>
</dbReference>
<comment type="pathway">
    <text evidence="2 9">Cofactor biosynthesis; adenosylcobalamin biosynthesis.</text>
</comment>
<dbReference type="GO" id="GO:0005886">
    <property type="term" value="C:plasma membrane"/>
    <property type="evidence" value="ECO:0007669"/>
    <property type="project" value="UniProtKB-SubCell"/>
</dbReference>
<evidence type="ECO:0000313" key="11">
    <source>
        <dbReference type="Proteomes" id="UP000613160"/>
    </source>
</evidence>
<evidence type="ECO:0000313" key="10">
    <source>
        <dbReference type="EMBL" id="GGD04726.1"/>
    </source>
</evidence>
<dbReference type="InterPro" id="IPR004485">
    <property type="entry name" value="Cobalamin_biosynth_CobD/CbiB"/>
</dbReference>
<dbReference type="GO" id="GO:0015420">
    <property type="term" value="F:ABC-type vitamin B12 transporter activity"/>
    <property type="evidence" value="ECO:0007669"/>
    <property type="project" value="UniProtKB-UniRule"/>
</dbReference>
<evidence type="ECO:0000256" key="5">
    <source>
        <dbReference type="ARBA" id="ARBA00022573"/>
    </source>
</evidence>
<organism evidence="10 11">
    <name type="scientific">Aureimonas glaciei</name>
    <dbReference type="NCBI Taxonomy" id="1776957"/>
    <lineage>
        <taxon>Bacteria</taxon>
        <taxon>Pseudomonadati</taxon>
        <taxon>Pseudomonadota</taxon>
        <taxon>Alphaproteobacteria</taxon>
        <taxon>Hyphomicrobiales</taxon>
        <taxon>Aurantimonadaceae</taxon>
        <taxon>Aureimonas</taxon>
    </lineage>
</organism>
<comment type="caution">
    <text evidence="10">The sequence shown here is derived from an EMBL/GenBank/DDBJ whole genome shotgun (WGS) entry which is preliminary data.</text>
</comment>
<name>A0A916XSP5_9HYPH</name>
<accession>A0A916XSP5</accession>
<keyword evidence="7 9" id="KW-1133">Transmembrane helix</keyword>
<proteinExistence type="inferred from homology"/>
<reference evidence="10" key="2">
    <citation type="submission" date="2020-09" db="EMBL/GenBank/DDBJ databases">
        <authorList>
            <person name="Sun Q."/>
            <person name="Zhou Y."/>
        </authorList>
    </citation>
    <scope>NUCLEOTIDE SEQUENCE</scope>
    <source>
        <strain evidence="10">CGMCC 1.15493</strain>
    </source>
</reference>
<dbReference type="PANTHER" id="PTHR34308">
    <property type="entry name" value="COBALAMIN BIOSYNTHESIS PROTEIN CBIB"/>
    <property type="match status" value="1"/>
</dbReference>
<protein>
    <recommendedName>
        <fullName evidence="9">Cobalamin biosynthesis protein CobD</fullName>
    </recommendedName>
</protein>
<keyword evidence="6 9" id="KW-0812">Transmembrane</keyword>
<evidence type="ECO:0000256" key="1">
    <source>
        <dbReference type="ARBA" id="ARBA00004651"/>
    </source>
</evidence>
<evidence type="ECO:0000256" key="7">
    <source>
        <dbReference type="ARBA" id="ARBA00022989"/>
    </source>
</evidence>
<dbReference type="GO" id="GO:0009236">
    <property type="term" value="P:cobalamin biosynthetic process"/>
    <property type="evidence" value="ECO:0007669"/>
    <property type="project" value="UniProtKB-UniRule"/>
</dbReference>
<dbReference type="EMBL" id="BMJJ01000001">
    <property type="protein sequence ID" value="GGD04726.1"/>
    <property type="molecule type" value="Genomic_DNA"/>
</dbReference>
<dbReference type="HAMAP" id="MF_00024">
    <property type="entry name" value="CobD_CbiB"/>
    <property type="match status" value="1"/>
</dbReference>
<feature type="transmembrane region" description="Helical" evidence="9">
    <location>
        <begin position="60"/>
        <end position="78"/>
    </location>
</feature>
<evidence type="ECO:0000256" key="8">
    <source>
        <dbReference type="ARBA" id="ARBA00023136"/>
    </source>
</evidence>
<keyword evidence="4 9" id="KW-1003">Cell membrane</keyword>
<dbReference type="AlphaFoldDB" id="A0A916XSP5"/>
<comment type="caution">
    <text evidence="9">Lacks conserved residue(s) required for the propagation of feature annotation.</text>
</comment>
<evidence type="ECO:0000256" key="4">
    <source>
        <dbReference type="ARBA" id="ARBA00022475"/>
    </source>
</evidence>
<feature type="transmembrane region" description="Helical" evidence="9">
    <location>
        <begin position="85"/>
        <end position="102"/>
    </location>
</feature>
<dbReference type="PANTHER" id="PTHR34308:SF1">
    <property type="entry name" value="COBALAMIN BIOSYNTHESIS PROTEIN CBIB"/>
    <property type="match status" value="1"/>
</dbReference>
<keyword evidence="8 9" id="KW-0472">Membrane</keyword>
<feature type="transmembrane region" description="Helical" evidence="9">
    <location>
        <begin position="308"/>
        <end position="324"/>
    </location>
</feature>
<feature type="transmembrane region" description="Helical" evidence="9">
    <location>
        <begin position="165"/>
        <end position="182"/>
    </location>
</feature>
<reference evidence="10" key="1">
    <citation type="journal article" date="2014" name="Int. J. Syst. Evol. Microbiol.">
        <title>Complete genome sequence of Corynebacterium casei LMG S-19264T (=DSM 44701T), isolated from a smear-ripened cheese.</title>
        <authorList>
            <consortium name="US DOE Joint Genome Institute (JGI-PGF)"/>
            <person name="Walter F."/>
            <person name="Albersmeier A."/>
            <person name="Kalinowski J."/>
            <person name="Ruckert C."/>
        </authorList>
    </citation>
    <scope>NUCLEOTIDE SEQUENCE</scope>
    <source>
        <strain evidence="10">CGMCC 1.15493</strain>
    </source>
</reference>
<keyword evidence="11" id="KW-1185">Reference proteome</keyword>
<dbReference type="NCBIfam" id="TIGR00380">
    <property type="entry name" value="cobal_cbiB"/>
    <property type="match status" value="1"/>
</dbReference>
<sequence length="325" mass="34789">MTAHFLALLLGTLLDRIVGDPDWLWRRWPHPVVWIGQVIGWMDRRFNREDLSFAAQRRNGVVAVIALLAAAIALGAGLHALLARLGWVGIGLEAVVVGIFLAQKSMAEHVRRVAEALSSGGLAEGRRAVSMIVGRDPDQLDEAGVCRAAIESLAENASDGIVAPWLFYLVFGLPGLLAYKVLNTADSMIGHMSERHRAFGWAAARLDDLANLLPARLNALAFAALAPTLPGSRGFAHAWAVARRDAGLHRSPNAGWPEASAAAALGLALGGPRRYGTLIVDAPLLHPEGRLQATAADIDRAIVLLRRLSNLLIAAALLLFVLSLR</sequence>
<dbReference type="Proteomes" id="UP000613160">
    <property type="component" value="Unassembled WGS sequence"/>
</dbReference>
<evidence type="ECO:0000256" key="3">
    <source>
        <dbReference type="ARBA" id="ARBA00006263"/>
    </source>
</evidence>
<comment type="similarity">
    <text evidence="3 9">Belongs to the CobD/CbiB family.</text>
</comment>
<evidence type="ECO:0000256" key="2">
    <source>
        <dbReference type="ARBA" id="ARBA00004953"/>
    </source>
</evidence>
<evidence type="ECO:0000256" key="9">
    <source>
        <dbReference type="HAMAP-Rule" id="MF_00024"/>
    </source>
</evidence>
<dbReference type="GO" id="GO:0048472">
    <property type="term" value="F:threonine-phosphate decarboxylase activity"/>
    <property type="evidence" value="ECO:0007669"/>
    <property type="project" value="InterPro"/>
</dbReference>
<gene>
    <name evidence="9 10" type="primary">cobD</name>
    <name evidence="10" type="ORF">GCM10011335_04400</name>
</gene>
<evidence type="ECO:0000256" key="6">
    <source>
        <dbReference type="ARBA" id="ARBA00022692"/>
    </source>
</evidence>
<keyword evidence="5 9" id="KW-0169">Cobalamin biosynthesis</keyword>
<comment type="function">
    <text evidence="9">Converts cobyric acid to cobinamide by the addition of aminopropanol on the F carboxylic group.</text>
</comment>